<organism evidence="2 3">
    <name type="scientific">Patella caerulea</name>
    <name type="common">Rayed Mediterranean limpet</name>
    <dbReference type="NCBI Taxonomy" id="87958"/>
    <lineage>
        <taxon>Eukaryota</taxon>
        <taxon>Metazoa</taxon>
        <taxon>Spiralia</taxon>
        <taxon>Lophotrochozoa</taxon>
        <taxon>Mollusca</taxon>
        <taxon>Gastropoda</taxon>
        <taxon>Patellogastropoda</taxon>
        <taxon>Patelloidea</taxon>
        <taxon>Patellidae</taxon>
        <taxon>Patella</taxon>
    </lineage>
</organism>
<keyword evidence="1" id="KW-0812">Transmembrane</keyword>
<keyword evidence="3" id="KW-1185">Reference proteome</keyword>
<reference evidence="2 3" key="1">
    <citation type="submission" date="2024-01" db="EMBL/GenBank/DDBJ databases">
        <title>The genome of the rayed Mediterranean limpet Patella caerulea (Linnaeus, 1758).</title>
        <authorList>
            <person name="Anh-Thu Weber A."/>
            <person name="Halstead-Nussloch G."/>
        </authorList>
    </citation>
    <scope>NUCLEOTIDE SEQUENCE [LARGE SCALE GENOMIC DNA]</scope>
    <source>
        <strain evidence="2">AATW-2023a</strain>
        <tissue evidence="2">Whole specimen</tissue>
    </source>
</reference>
<gene>
    <name evidence="2" type="ORF">SNE40_016113</name>
</gene>
<dbReference type="EMBL" id="JAZGQO010000011">
    <property type="protein sequence ID" value="KAK6172473.1"/>
    <property type="molecule type" value="Genomic_DNA"/>
</dbReference>
<feature type="transmembrane region" description="Helical" evidence="1">
    <location>
        <begin position="123"/>
        <end position="144"/>
    </location>
</feature>
<evidence type="ECO:0000256" key="1">
    <source>
        <dbReference type="SAM" id="Phobius"/>
    </source>
</evidence>
<feature type="transmembrane region" description="Helical" evidence="1">
    <location>
        <begin position="96"/>
        <end position="117"/>
    </location>
</feature>
<comment type="caution">
    <text evidence="2">The sequence shown here is derived from an EMBL/GenBank/DDBJ whole genome shotgun (WGS) entry which is preliminary data.</text>
</comment>
<dbReference type="AlphaFoldDB" id="A0AAN8JCK0"/>
<evidence type="ECO:0000313" key="3">
    <source>
        <dbReference type="Proteomes" id="UP001347796"/>
    </source>
</evidence>
<keyword evidence="1" id="KW-0472">Membrane</keyword>
<accession>A0AAN8JCK0</accession>
<keyword evidence="1" id="KW-1133">Transmembrane helix</keyword>
<dbReference type="Proteomes" id="UP001347796">
    <property type="component" value="Unassembled WGS sequence"/>
</dbReference>
<proteinExistence type="predicted"/>
<protein>
    <submittedName>
        <fullName evidence="2">Uncharacterized protein</fullName>
    </submittedName>
</protein>
<sequence length="146" mass="15733">MADDAPHVSFPVSKAILIFDLRSSKRSSSFSSNSATSFRLFFVTAYLAIDAPAPVTAPAPPIPAPTAETIKDAPNVKKLAANPPIIRPLPTAPATLPLTLLIRTSFSILLSSFAISLRRATSFLRLVFSFLEIFLTFCKVSAILQI</sequence>
<evidence type="ECO:0000313" key="2">
    <source>
        <dbReference type="EMBL" id="KAK6172473.1"/>
    </source>
</evidence>
<name>A0AAN8JCK0_PATCE</name>